<reference evidence="2" key="1">
    <citation type="journal article" date="2020" name="Phytopathology">
        <title>Genome Sequence Resources of Colletotrichum truncatum, C. plurivorum, C. musicola, and C. sojae: Four Species Pathogenic to Soybean (Glycine max).</title>
        <authorList>
            <person name="Rogerio F."/>
            <person name="Boufleur T.R."/>
            <person name="Ciampi-Guillardi M."/>
            <person name="Sukno S.A."/>
            <person name="Thon M.R."/>
            <person name="Massola Junior N.S."/>
            <person name="Baroncelli R."/>
        </authorList>
    </citation>
    <scope>NUCLEOTIDE SEQUENCE</scope>
    <source>
        <strain evidence="2">LFN0074</strain>
    </source>
</reference>
<accession>A0A8H6IRV6</accession>
<proteinExistence type="predicted"/>
<name>A0A8H6IRV6_9PEZI</name>
<evidence type="ECO:0000313" key="2">
    <source>
        <dbReference type="EMBL" id="KAF6793704.1"/>
    </source>
</evidence>
<keyword evidence="3" id="KW-1185">Reference proteome</keyword>
<evidence type="ECO:0000313" key="3">
    <source>
        <dbReference type="Proteomes" id="UP000639643"/>
    </source>
</evidence>
<gene>
    <name evidence="2" type="ORF">CMUS01_16078</name>
</gene>
<evidence type="ECO:0000256" key="1">
    <source>
        <dbReference type="SAM" id="MobiDB-lite"/>
    </source>
</evidence>
<dbReference type="EMBL" id="WIGM01001585">
    <property type="protein sequence ID" value="KAF6793704.1"/>
    <property type="molecule type" value="Genomic_DNA"/>
</dbReference>
<protein>
    <recommendedName>
        <fullName evidence="4">F-box domain-containing protein</fullName>
    </recommendedName>
</protein>
<sequence length="469" mass="54060">MAEQPRPASFEDLPSEVVLDVLAYVADVPTLDHLLLASPNASRVFDAYGPEIVDHIFAKSVIPEIRFIMRAVALMRRSTIDEPPQADITLFFKHHMHTSSAFHKSLYSWRREDNAAFKGLLRNRSNEVPPNAFSAKELLLLARRTAIRAQKCLRRAHERFLASAPSRPAEREFCYGMYPWDEPLDGVSFAPKDAGPPSWIEMQRMVRGFWRLQLLDEITLAVATRRVSWGDTDEDVLPGALEEFYFNVLDYGHRRRPEDLRYYLYSHMGWGSQAEEVRMAQDFLKETTTNSTEPSGLAQAIDRPKRTQADVSPGAEGIGVYGKVTLWPDGTGWPPKSTSRWSPLRHLKFDNPGWKVCQRLTVARGSPLKNVPMREFRRMGFLVWEEKRLKAMGLLRIANWKPTKHFFPLEARYASSFVFTWRSYLDDDVLRTADSQAKEEWLAFTKDLRSRSGVYSDEPYVVHSDWMRV</sequence>
<organism evidence="2 3">
    <name type="scientific">Colletotrichum musicola</name>
    <dbReference type="NCBI Taxonomy" id="2175873"/>
    <lineage>
        <taxon>Eukaryota</taxon>
        <taxon>Fungi</taxon>
        <taxon>Dikarya</taxon>
        <taxon>Ascomycota</taxon>
        <taxon>Pezizomycotina</taxon>
        <taxon>Sordariomycetes</taxon>
        <taxon>Hypocreomycetidae</taxon>
        <taxon>Glomerellales</taxon>
        <taxon>Glomerellaceae</taxon>
        <taxon>Colletotrichum</taxon>
        <taxon>Colletotrichum orchidearum species complex</taxon>
    </lineage>
</organism>
<evidence type="ECO:0008006" key="4">
    <source>
        <dbReference type="Google" id="ProtNLM"/>
    </source>
</evidence>
<dbReference type="OrthoDB" id="4358152at2759"/>
<comment type="caution">
    <text evidence="2">The sequence shown here is derived from an EMBL/GenBank/DDBJ whole genome shotgun (WGS) entry which is preliminary data.</text>
</comment>
<dbReference type="AlphaFoldDB" id="A0A8H6IRV6"/>
<feature type="region of interest" description="Disordered" evidence="1">
    <location>
        <begin position="287"/>
        <end position="314"/>
    </location>
</feature>
<dbReference type="Proteomes" id="UP000639643">
    <property type="component" value="Unassembled WGS sequence"/>
</dbReference>